<keyword evidence="5 6" id="KW-0472">Membrane</keyword>
<protein>
    <submittedName>
        <fullName evidence="8">EamA-like transporter family protein</fullName>
    </submittedName>
</protein>
<dbReference type="PANTHER" id="PTHR32322">
    <property type="entry name" value="INNER MEMBRANE TRANSPORTER"/>
    <property type="match status" value="1"/>
</dbReference>
<dbReference type="AlphaFoldDB" id="A0A1G6ZXA3"/>
<feature type="transmembrane region" description="Helical" evidence="6">
    <location>
        <begin position="219"/>
        <end position="242"/>
    </location>
</feature>
<evidence type="ECO:0000256" key="1">
    <source>
        <dbReference type="ARBA" id="ARBA00004141"/>
    </source>
</evidence>
<organism evidence="8 9">
    <name type="scientific">Peptococcus niger</name>
    <dbReference type="NCBI Taxonomy" id="2741"/>
    <lineage>
        <taxon>Bacteria</taxon>
        <taxon>Bacillati</taxon>
        <taxon>Bacillota</taxon>
        <taxon>Clostridia</taxon>
        <taxon>Eubacteriales</taxon>
        <taxon>Peptococcaceae</taxon>
        <taxon>Peptococcus</taxon>
    </lineage>
</organism>
<dbReference type="InterPro" id="IPR050638">
    <property type="entry name" value="AA-Vitamin_Transporters"/>
</dbReference>
<evidence type="ECO:0000256" key="5">
    <source>
        <dbReference type="ARBA" id="ARBA00023136"/>
    </source>
</evidence>
<feature type="domain" description="EamA" evidence="7">
    <location>
        <begin position="11"/>
        <end position="150"/>
    </location>
</feature>
<feature type="transmembrane region" description="Helical" evidence="6">
    <location>
        <begin position="138"/>
        <end position="158"/>
    </location>
</feature>
<reference evidence="8 9" key="1">
    <citation type="submission" date="2016-10" db="EMBL/GenBank/DDBJ databases">
        <authorList>
            <person name="de Groot N.N."/>
        </authorList>
    </citation>
    <scope>NUCLEOTIDE SEQUENCE [LARGE SCALE GENOMIC DNA]</scope>
    <source>
        <strain evidence="8 9">DSM 20475</strain>
    </source>
</reference>
<feature type="transmembrane region" description="Helical" evidence="6">
    <location>
        <begin position="164"/>
        <end position="181"/>
    </location>
</feature>
<evidence type="ECO:0000256" key="4">
    <source>
        <dbReference type="ARBA" id="ARBA00022989"/>
    </source>
</evidence>
<evidence type="ECO:0000259" key="7">
    <source>
        <dbReference type="Pfam" id="PF00892"/>
    </source>
</evidence>
<feature type="transmembrane region" description="Helical" evidence="6">
    <location>
        <begin position="263"/>
        <end position="296"/>
    </location>
</feature>
<name>A0A1G6ZXA3_PEPNI</name>
<comment type="subcellular location">
    <subcellularLocation>
        <location evidence="1">Membrane</location>
        <topology evidence="1">Multi-pass membrane protein</topology>
    </subcellularLocation>
</comment>
<dbReference type="EMBL" id="FNAF01000016">
    <property type="protein sequence ID" value="SDE07212.1"/>
    <property type="molecule type" value="Genomic_DNA"/>
</dbReference>
<dbReference type="PANTHER" id="PTHR32322:SF2">
    <property type="entry name" value="EAMA DOMAIN-CONTAINING PROTEIN"/>
    <property type="match status" value="1"/>
</dbReference>
<feature type="transmembrane region" description="Helical" evidence="6">
    <location>
        <begin position="193"/>
        <end position="213"/>
    </location>
</feature>
<evidence type="ECO:0000256" key="3">
    <source>
        <dbReference type="ARBA" id="ARBA00022692"/>
    </source>
</evidence>
<dbReference type="RefSeq" id="WP_091792370.1">
    <property type="nucleotide sequence ID" value="NZ_FNAF01000016.1"/>
</dbReference>
<dbReference type="SUPFAM" id="SSF103481">
    <property type="entry name" value="Multidrug resistance efflux transporter EmrE"/>
    <property type="match status" value="2"/>
</dbReference>
<comment type="similarity">
    <text evidence="2">Belongs to the EamA transporter family.</text>
</comment>
<dbReference type="OrthoDB" id="9810818at2"/>
<dbReference type="GO" id="GO:0016020">
    <property type="term" value="C:membrane"/>
    <property type="evidence" value="ECO:0007669"/>
    <property type="project" value="UniProtKB-SubCell"/>
</dbReference>
<feature type="transmembrane region" description="Helical" evidence="6">
    <location>
        <begin position="41"/>
        <end position="61"/>
    </location>
</feature>
<evidence type="ECO:0000313" key="9">
    <source>
        <dbReference type="Proteomes" id="UP000198995"/>
    </source>
</evidence>
<keyword evidence="9" id="KW-1185">Reference proteome</keyword>
<sequence>MTDKTARDLVMGTLYCVIGGICWGISGTTAEYLMAHKGLSADWISVLRMLVGGGAILLYAFSRQGWGIFALWRDPVSVVRVAAFGFLGMNLAQYAYVLAIGASNAGTATMLQYTGPIGVLLVNCTLARRLPSGRESMAILLAVTGTFLIATHGSFSSLSLSPAALFWGLLAAAGLIVNFIASEPLIHRWGNATATGTALVLAGLLLSCLKSPWQEQVHWDAGIALGCLVLVLVGTIGAFIIFMQGFAMIGSVRASMLASTEPLSAAICSAVFLGTVFTGMDLVGFTCIMATVFLLAK</sequence>
<evidence type="ECO:0000256" key="6">
    <source>
        <dbReference type="SAM" id="Phobius"/>
    </source>
</evidence>
<accession>A0A1G6ZXA3</accession>
<feature type="transmembrane region" description="Helical" evidence="6">
    <location>
        <begin position="108"/>
        <end position="126"/>
    </location>
</feature>
<feature type="transmembrane region" description="Helical" evidence="6">
    <location>
        <begin position="12"/>
        <end position="35"/>
    </location>
</feature>
<proteinExistence type="inferred from homology"/>
<evidence type="ECO:0000256" key="2">
    <source>
        <dbReference type="ARBA" id="ARBA00007362"/>
    </source>
</evidence>
<keyword evidence="4 6" id="KW-1133">Transmembrane helix</keyword>
<dbReference type="Proteomes" id="UP000198995">
    <property type="component" value="Unassembled WGS sequence"/>
</dbReference>
<evidence type="ECO:0000313" key="8">
    <source>
        <dbReference type="EMBL" id="SDE07212.1"/>
    </source>
</evidence>
<dbReference type="Pfam" id="PF00892">
    <property type="entry name" value="EamA"/>
    <property type="match status" value="2"/>
</dbReference>
<keyword evidence="3 6" id="KW-0812">Transmembrane</keyword>
<gene>
    <name evidence="8" type="ORF">SAMN04489866_11621</name>
</gene>
<feature type="transmembrane region" description="Helical" evidence="6">
    <location>
        <begin position="81"/>
        <end position="102"/>
    </location>
</feature>
<dbReference type="InterPro" id="IPR000620">
    <property type="entry name" value="EamA_dom"/>
</dbReference>
<dbReference type="InterPro" id="IPR037185">
    <property type="entry name" value="EmrE-like"/>
</dbReference>
<feature type="domain" description="EamA" evidence="7">
    <location>
        <begin position="164"/>
        <end position="295"/>
    </location>
</feature>